<keyword evidence="1" id="KW-0812">Transmembrane</keyword>
<reference evidence="2 3" key="1">
    <citation type="journal article" date="2015" name="Genome Announc.">
        <title>Draft Genome Sequence of Filamentous Marine Cyanobacterium Lyngbya confervoides Strain BDU141951.</title>
        <authorList>
            <person name="Chandrababunaidu M.M."/>
            <person name="Sen D."/>
            <person name="Tripathy S."/>
        </authorList>
    </citation>
    <scope>NUCLEOTIDE SEQUENCE [LARGE SCALE GENOMIC DNA]</scope>
    <source>
        <strain evidence="2 3">BDU141951</strain>
    </source>
</reference>
<accession>A0ABD4T0G2</accession>
<feature type="transmembrane region" description="Helical" evidence="1">
    <location>
        <begin position="12"/>
        <end position="32"/>
    </location>
</feature>
<feature type="transmembrane region" description="Helical" evidence="1">
    <location>
        <begin position="79"/>
        <end position="98"/>
    </location>
</feature>
<protein>
    <submittedName>
        <fullName evidence="2">Uncharacterized protein</fullName>
    </submittedName>
</protein>
<keyword evidence="1" id="KW-1133">Transmembrane helix</keyword>
<name>A0ABD4T0G2_9CYAN</name>
<sequence>MITLSLPVQIIALWTVFLFGLVFHTQLALMPLLYGVEVAIPRYQGKTPISHLWGMLGFFVVPMVMIVLTALNTSWIYRIIHLGVTVIYSILNFLHVALDLKVQPIEWYQIALVATMFIVGLGLNGLAVLWILQ</sequence>
<evidence type="ECO:0000313" key="2">
    <source>
        <dbReference type="EMBL" id="MCM1981928.1"/>
    </source>
</evidence>
<evidence type="ECO:0000313" key="3">
    <source>
        <dbReference type="Proteomes" id="UP000031561"/>
    </source>
</evidence>
<dbReference type="Proteomes" id="UP000031561">
    <property type="component" value="Unassembled WGS sequence"/>
</dbReference>
<keyword evidence="3" id="KW-1185">Reference proteome</keyword>
<evidence type="ECO:0000256" key="1">
    <source>
        <dbReference type="SAM" id="Phobius"/>
    </source>
</evidence>
<proteinExistence type="predicted"/>
<organism evidence="2 3">
    <name type="scientific">Lyngbya confervoides BDU141951</name>
    <dbReference type="NCBI Taxonomy" id="1574623"/>
    <lineage>
        <taxon>Bacteria</taxon>
        <taxon>Bacillati</taxon>
        <taxon>Cyanobacteriota</taxon>
        <taxon>Cyanophyceae</taxon>
        <taxon>Oscillatoriophycideae</taxon>
        <taxon>Oscillatoriales</taxon>
        <taxon>Microcoleaceae</taxon>
        <taxon>Lyngbya</taxon>
    </lineage>
</organism>
<feature type="transmembrane region" description="Helical" evidence="1">
    <location>
        <begin position="52"/>
        <end position="72"/>
    </location>
</feature>
<feature type="transmembrane region" description="Helical" evidence="1">
    <location>
        <begin position="110"/>
        <end position="132"/>
    </location>
</feature>
<keyword evidence="1" id="KW-0472">Membrane</keyword>
<comment type="caution">
    <text evidence="2">The sequence shown here is derived from an EMBL/GenBank/DDBJ whole genome shotgun (WGS) entry which is preliminary data.</text>
</comment>
<gene>
    <name evidence="2" type="ORF">QQ91_0003655</name>
</gene>
<dbReference type="RefSeq" id="WP_166280170.1">
    <property type="nucleotide sequence ID" value="NZ_JTHE03000024.1"/>
</dbReference>
<dbReference type="AlphaFoldDB" id="A0ABD4T0G2"/>
<dbReference type="EMBL" id="JTHE03000024">
    <property type="protein sequence ID" value="MCM1981928.1"/>
    <property type="molecule type" value="Genomic_DNA"/>
</dbReference>